<gene>
    <name evidence="11" type="ORF">SPAPADRAFT_59333</name>
</gene>
<dbReference type="eggNOG" id="KOG1721">
    <property type="taxonomic scope" value="Eukaryota"/>
</dbReference>
<dbReference type="Gene3D" id="3.30.160.60">
    <property type="entry name" value="Classic Zinc Finger"/>
    <property type="match status" value="2"/>
</dbReference>
<evidence type="ECO:0000313" key="11">
    <source>
        <dbReference type="EMBL" id="EGW33945.1"/>
    </source>
</evidence>
<dbReference type="GO" id="GO:0008270">
    <property type="term" value="F:zinc ion binding"/>
    <property type="evidence" value="ECO:0007669"/>
    <property type="project" value="UniProtKB-KW"/>
</dbReference>
<keyword evidence="4 9" id="KW-0863">Zinc-finger</keyword>
<dbReference type="GO" id="GO:0005634">
    <property type="term" value="C:nucleus"/>
    <property type="evidence" value="ECO:0007669"/>
    <property type="project" value="UniProtKB-SubCell"/>
</dbReference>
<dbReference type="FunFam" id="3.30.160.60:FF:000145">
    <property type="entry name" value="Zinc finger protein 574"/>
    <property type="match status" value="1"/>
</dbReference>
<dbReference type="GeneID" id="18872872"/>
<evidence type="ECO:0000256" key="7">
    <source>
        <dbReference type="ARBA" id="ARBA00023163"/>
    </source>
</evidence>
<keyword evidence="12" id="KW-1185">Reference proteome</keyword>
<dbReference type="InParanoid" id="G3AJP4"/>
<keyword evidence="6" id="KW-0805">Transcription regulation</keyword>
<proteinExistence type="predicted"/>
<evidence type="ECO:0000256" key="2">
    <source>
        <dbReference type="ARBA" id="ARBA00022723"/>
    </source>
</evidence>
<dbReference type="PANTHER" id="PTHR23235:SF120">
    <property type="entry name" value="KRUPPEL-LIKE FACTOR 15"/>
    <property type="match status" value="1"/>
</dbReference>
<dbReference type="PROSITE" id="PS00028">
    <property type="entry name" value="ZINC_FINGER_C2H2_1"/>
    <property type="match status" value="2"/>
</dbReference>
<feature type="domain" description="C2H2-type" evidence="10">
    <location>
        <begin position="108"/>
        <end position="137"/>
    </location>
</feature>
<evidence type="ECO:0000256" key="1">
    <source>
        <dbReference type="ARBA" id="ARBA00004123"/>
    </source>
</evidence>
<keyword evidence="8" id="KW-0539">Nucleus</keyword>
<dbReference type="GO" id="GO:0000978">
    <property type="term" value="F:RNA polymerase II cis-regulatory region sequence-specific DNA binding"/>
    <property type="evidence" value="ECO:0007669"/>
    <property type="project" value="TreeGrafter"/>
</dbReference>
<dbReference type="EMBL" id="GL996500">
    <property type="protein sequence ID" value="EGW33945.1"/>
    <property type="molecule type" value="Genomic_DNA"/>
</dbReference>
<dbReference type="InterPro" id="IPR013087">
    <property type="entry name" value="Znf_C2H2_type"/>
</dbReference>
<dbReference type="RefSeq" id="XP_007373529.1">
    <property type="nucleotide sequence ID" value="XM_007373467.1"/>
</dbReference>
<keyword evidence="2" id="KW-0479">Metal-binding</keyword>
<evidence type="ECO:0000256" key="3">
    <source>
        <dbReference type="ARBA" id="ARBA00022737"/>
    </source>
</evidence>
<dbReference type="AlphaFoldDB" id="G3AJP4"/>
<accession>G3AJP4</accession>
<evidence type="ECO:0000259" key="10">
    <source>
        <dbReference type="PROSITE" id="PS50157"/>
    </source>
</evidence>
<dbReference type="PROSITE" id="PS50157">
    <property type="entry name" value="ZINC_FINGER_C2H2_2"/>
    <property type="match status" value="2"/>
</dbReference>
<reference evidence="11 12" key="1">
    <citation type="journal article" date="2011" name="Proc. Natl. Acad. Sci. U.S.A.">
        <title>Comparative genomics of xylose-fermenting fungi for enhanced biofuel production.</title>
        <authorList>
            <person name="Wohlbach D.J."/>
            <person name="Kuo A."/>
            <person name="Sato T.K."/>
            <person name="Potts K.M."/>
            <person name="Salamov A.A."/>
            <person name="LaButti K.M."/>
            <person name="Sun H."/>
            <person name="Clum A."/>
            <person name="Pangilinan J.L."/>
            <person name="Lindquist E.A."/>
            <person name="Lucas S."/>
            <person name="Lapidus A."/>
            <person name="Jin M."/>
            <person name="Gunawan C."/>
            <person name="Balan V."/>
            <person name="Dale B.E."/>
            <person name="Jeffries T.W."/>
            <person name="Zinkel R."/>
            <person name="Barry K.W."/>
            <person name="Grigoriev I.V."/>
            <person name="Gasch A.P."/>
        </authorList>
    </citation>
    <scope>NUCLEOTIDE SEQUENCE [LARGE SCALE GENOMIC DNA]</scope>
    <source>
        <strain evidence="12">NRRL Y-27907 / 11-Y1</strain>
    </source>
</reference>
<keyword evidence="7" id="KW-0804">Transcription</keyword>
<dbReference type="Pfam" id="PF13894">
    <property type="entry name" value="zf-C2H2_4"/>
    <property type="match status" value="1"/>
</dbReference>
<keyword evidence="3" id="KW-0677">Repeat</keyword>
<evidence type="ECO:0000313" key="12">
    <source>
        <dbReference type="Proteomes" id="UP000000709"/>
    </source>
</evidence>
<dbReference type="SMART" id="SM00355">
    <property type="entry name" value="ZnF_C2H2"/>
    <property type="match status" value="2"/>
</dbReference>
<comment type="subcellular location">
    <subcellularLocation>
        <location evidence="1">Nucleus</location>
    </subcellularLocation>
</comment>
<evidence type="ECO:0000256" key="6">
    <source>
        <dbReference type="ARBA" id="ARBA00023015"/>
    </source>
</evidence>
<dbReference type="STRING" id="619300.G3AJP4"/>
<dbReference type="GO" id="GO:0045944">
    <property type="term" value="P:positive regulation of transcription by RNA polymerase II"/>
    <property type="evidence" value="ECO:0007669"/>
    <property type="project" value="UniProtKB-ARBA"/>
</dbReference>
<dbReference type="FunFam" id="3.30.160.60:FF:001752">
    <property type="entry name" value="Transcriptional factor SWI5"/>
    <property type="match status" value="1"/>
</dbReference>
<protein>
    <recommendedName>
        <fullName evidence="10">C2H2-type domain-containing protein</fullName>
    </recommendedName>
</protein>
<keyword evidence="5" id="KW-0862">Zinc</keyword>
<organism evidence="12">
    <name type="scientific">Spathaspora passalidarum (strain NRRL Y-27907 / 11-Y1)</name>
    <dbReference type="NCBI Taxonomy" id="619300"/>
    <lineage>
        <taxon>Eukaryota</taxon>
        <taxon>Fungi</taxon>
        <taxon>Dikarya</taxon>
        <taxon>Ascomycota</taxon>
        <taxon>Saccharomycotina</taxon>
        <taxon>Pichiomycetes</taxon>
        <taxon>Debaryomycetaceae</taxon>
        <taxon>Spathaspora</taxon>
    </lineage>
</organism>
<dbReference type="OrthoDB" id="3437960at2759"/>
<feature type="domain" description="C2H2-type" evidence="10">
    <location>
        <begin position="138"/>
        <end position="165"/>
    </location>
</feature>
<dbReference type="HOGENOM" id="CLU_1161761_0_0_1"/>
<dbReference type="GO" id="GO:0000981">
    <property type="term" value="F:DNA-binding transcription factor activity, RNA polymerase II-specific"/>
    <property type="evidence" value="ECO:0007669"/>
    <property type="project" value="TreeGrafter"/>
</dbReference>
<evidence type="ECO:0000256" key="9">
    <source>
        <dbReference type="PROSITE-ProRule" id="PRU00042"/>
    </source>
</evidence>
<name>G3AJP4_SPAPN</name>
<sequence length="239" mass="27395">MIHQNSVPSLNSSPVKYFSSPIKNYDDTEDINATITQFTPLKNQSPNTPIRNNHVQIEWSPVISPDSKTTVQKQIKDTSPRRRIKKTSLLPPGELDNYWEGPDENKIYTCTYKNCGKKFTRRYNVRSHIQTHLSDRPFGCSHCPKRFVRQHDLNRHVKGHLEARHCKCSCGKEFARLDALKKHQERNICVGGLTKANTSRVTKPQKKKDMVLDVLTSDKLEDQLSSEIGDDLLLVKQTA</sequence>
<dbReference type="KEGG" id="spaa:SPAPADRAFT_59333"/>
<evidence type="ECO:0000256" key="4">
    <source>
        <dbReference type="ARBA" id="ARBA00022771"/>
    </source>
</evidence>
<evidence type="ECO:0000256" key="8">
    <source>
        <dbReference type="ARBA" id="ARBA00023242"/>
    </source>
</evidence>
<dbReference type="InterPro" id="IPR036236">
    <property type="entry name" value="Znf_C2H2_sf"/>
</dbReference>
<dbReference type="PANTHER" id="PTHR23235">
    <property type="entry name" value="KRUEPPEL-LIKE TRANSCRIPTION FACTOR"/>
    <property type="match status" value="1"/>
</dbReference>
<dbReference type="Proteomes" id="UP000000709">
    <property type="component" value="Unassembled WGS sequence"/>
</dbReference>
<evidence type="ECO:0000256" key="5">
    <source>
        <dbReference type="ARBA" id="ARBA00022833"/>
    </source>
</evidence>
<dbReference type="SUPFAM" id="SSF57667">
    <property type="entry name" value="beta-beta-alpha zinc fingers"/>
    <property type="match status" value="1"/>
</dbReference>
<dbReference type="Pfam" id="PF00096">
    <property type="entry name" value="zf-C2H2"/>
    <property type="match status" value="1"/>
</dbReference>